<evidence type="ECO:0000259" key="1">
    <source>
        <dbReference type="Pfam" id="PF14238"/>
    </source>
</evidence>
<protein>
    <recommendedName>
        <fullName evidence="1">DUF4340 domain-containing protein</fullName>
    </recommendedName>
</protein>
<dbReference type="OrthoDB" id="357547at2"/>
<evidence type="ECO:0000313" key="3">
    <source>
        <dbReference type="Proteomes" id="UP000002318"/>
    </source>
</evidence>
<gene>
    <name evidence="2" type="ordered locus">Spirs_0358</name>
</gene>
<dbReference type="eggNOG" id="ENOG502ZHAI">
    <property type="taxonomic scope" value="Bacteria"/>
</dbReference>
<organism evidence="2 3">
    <name type="scientific">Sediminispirochaeta smaragdinae (strain DSM 11293 / JCM 15392 / SEBR 4228)</name>
    <name type="common">Spirochaeta smaragdinae</name>
    <dbReference type="NCBI Taxonomy" id="573413"/>
    <lineage>
        <taxon>Bacteria</taxon>
        <taxon>Pseudomonadati</taxon>
        <taxon>Spirochaetota</taxon>
        <taxon>Spirochaetia</taxon>
        <taxon>Spirochaetales</taxon>
        <taxon>Spirochaetaceae</taxon>
        <taxon>Sediminispirochaeta</taxon>
    </lineage>
</organism>
<dbReference type="EMBL" id="CP002116">
    <property type="protein sequence ID" value="ADK79514.1"/>
    <property type="molecule type" value="Genomic_DNA"/>
</dbReference>
<dbReference type="Pfam" id="PF14238">
    <property type="entry name" value="DUF4340"/>
    <property type="match status" value="1"/>
</dbReference>
<keyword evidence="3" id="KW-1185">Reference proteome</keyword>
<feature type="domain" description="DUF4340" evidence="1">
    <location>
        <begin position="64"/>
        <end position="235"/>
    </location>
</feature>
<evidence type="ECO:0000313" key="2">
    <source>
        <dbReference type="EMBL" id="ADK79514.1"/>
    </source>
</evidence>
<proteinExistence type="predicted"/>
<dbReference type="Proteomes" id="UP000002318">
    <property type="component" value="Chromosome"/>
</dbReference>
<dbReference type="HOGENOM" id="CLU_833487_0_0_12"/>
<dbReference type="KEGG" id="ssm:Spirs_0358"/>
<reference evidence="2 3" key="1">
    <citation type="journal article" date="2010" name="Stand. Genomic Sci.">
        <title>Complete genome sequence of Spirochaeta smaragdinae type strain (SEBR 4228).</title>
        <authorList>
            <person name="Mavromatis K."/>
            <person name="Yasawong M."/>
            <person name="Chertkov O."/>
            <person name="Lapidus A."/>
            <person name="Lucas S."/>
            <person name="Nolan M."/>
            <person name="Del Rio T.G."/>
            <person name="Tice H."/>
            <person name="Cheng J.F."/>
            <person name="Pitluck S."/>
            <person name="Liolios K."/>
            <person name="Ivanova N."/>
            <person name="Tapia R."/>
            <person name="Han C."/>
            <person name="Bruce D."/>
            <person name="Goodwin L."/>
            <person name="Pati A."/>
            <person name="Chen A."/>
            <person name="Palaniappan K."/>
            <person name="Land M."/>
            <person name="Hauser L."/>
            <person name="Chang Y.J."/>
            <person name="Jeffries C.D."/>
            <person name="Detter J.C."/>
            <person name="Rohde M."/>
            <person name="Brambilla E."/>
            <person name="Spring S."/>
            <person name="Goker M."/>
            <person name="Sikorski J."/>
            <person name="Woyke T."/>
            <person name="Bristow J."/>
            <person name="Eisen J.A."/>
            <person name="Markowitz V."/>
            <person name="Hugenholtz P."/>
            <person name="Klenk H.P."/>
            <person name="Kyrpides N.C."/>
        </authorList>
    </citation>
    <scope>NUCLEOTIDE SEQUENCE [LARGE SCALE GENOMIC DNA]</scope>
    <source>
        <strain evidence="3">DSM 11293 / JCM 15392 / SEBR 4228</strain>
    </source>
</reference>
<dbReference type="AlphaFoldDB" id="E1RAY4"/>
<accession>E1RAY4</accession>
<sequence>MPKKKMIQFAAVAVLLLLIIVTKFTGNRASFAPVAPWEEEADRIEINAPGKDPIVAVKKADGWLIGDKEYSADEGKITRMTDALNSLKVGQMVSREGELERYELEDADAITVAVYHAKDLLRSIRIGKEADKGSGCYITLAGREGIYLVEGALRSIFDVSLDELRNRQIFSFTSSDIISVGVTSAEARFSLRKSGEEQEAWQFSEAQQERVDQNKITDFISQLARINATAFLSPDTIGSEEEASWSLTFQSEKEEHSLRIYGKVEGNDNAYRCLADTNKEPFSINAYKAEQLMKPASWFISEEKPKEEGK</sequence>
<dbReference type="InterPro" id="IPR025641">
    <property type="entry name" value="DUF4340"/>
</dbReference>
<dbReference type="STRING" id="573413.Spirs_0358"/>
<dbReference type="RefSeq" id="WP_013252978.1">
    <property type="nucleotide sequence ID" value="NC_014364.1"/>
</dbReference>
<name>E1RAY4_SEDSS</name>